<dbReference type="OrthoDB" id="264015at2759"/>
<dbReference type="AlphaFoldDB" id="K0RRP2"/>
<keyword evidence="1" id="KW-0472">Membrane</keyword>
<gene>
    <name evidence="2" type="ORF">THAOC_23603</name>
</gene>
<proteinExistence type="predicted"/>
<evidence type="ECO:0000256" key="1">
    <source>
        <dbReference type="SAM" id="Phobius"/>
    </source>
</evidence>
<accession>K0RRP2</accession>
<comment type="caution">
    <text evidence="2">The sequence shown here is derived from an EMBL/GenBank/DDBJ whole genome shotgun (WGS) entry which is preliminary data.</text>
</comment>
<dbReference type="Proteomes" id="UP000266841">
    <property type="component" value="Unassembled WGS sequence"/>
</dbReference>
<reference evidence="2 3" key="1">
    <citation type="journal article" date="2012" name="Genome Biol.">
        <title>Genome and low-iron response of an oceanic diatom adapted to chronic iron limitation.</title>
        <authorList>
            <person name="Lommer M."/>
            <person name="Specht M."/>
            <person name="Roy A.S."/>
            <person name="Kraemer L."/>
            <person name="Andreson R."/>
            <person name="Gutowska M.A."/>
            <person name="Wolf J."/>
            <person name="Bergner S.V."/>
            <person name="Schilhabel M.B."/>
            <person name="Klostermeier U.C."/>
            <person name="Beiko R.G."/>
            <person name="Rosenstiel P."/>
            <person name="Hippler M."/>
            <person name="Laroche J."/>
        </authorList>
    </citation>
    <scope>NUCLEOTIDE SEQUENCE [LARGE SCALE GENOMIC DNA]</scope>
    <source>
        <strain evidence="2 3">CCMP1005</strain>
    </source>
</reference>
<feature type="transmembrane region" description="Helical" evidence="1">
    <location>
        <begin position="245"/>
        <end position="269"/>
    </location>
</feature>
<name>K0RRP2_THAOC</name>
<organism evidence="2 3">
    <name type="scientific">Thalassiosira oceanica</name>
    <name type="common">Marine diatom</name>
    <dbReference type="NCBI Taxonomy" id="159749"/>
    <lineage>
        <taxon>Eukaryota</taxon>
        <taxon>Sar</taxon>
        <taxon>Stramenopiles</taxon>
        <taxon>Ochrophyta</taxon>
        <taxon>Bacillariophyta</taxon>
        <taxon>Coscinodiscophyceae</taxon>
        <taxon>Thalassiosirophycidae</taxon>
        <taxon>Thalassiosirales</taxon>
        <taxon>Thalassiosiraceae</taxon>
        <taxon>Thalassiosira</taxon>
    </lineage>
</organism>
<dbReference type="eggNOG" id="ENOG502SE8U">
    <property type="taxonomic scope" value="Eukaryota"/>
</dbReference>
<evidence type="ECO:0000313" key="3">
    <source>
        <dbReference type="Proteomes" id="UP000266841"/>
    </source>
</evidence>
<keyword evidence="1" id="KW-0812">Transmembrane</keyword>
<keyword evidence="1" id="KW-1133">Transmembrane helix</keyword>
<evidence type="ECO:0000313" key="2">
    <source>
        <dbReference type="EMBL" id="EJK56498.1"/>
    </source>
</evidence>
<sequence>MTTFNRKLTGAEGGESYALNGQQSKPAATAAMWDLFTWFATLPVGEVPLAGTYRKSQLEPEAIDALAEKWDNRVMADDLNAVLQEYFKDKDEGGNPVQDLFIIGFPDYNEALDTELHKKLLLADVSDGGLFNKGDPSKSLDPVKDKDVFDRLYNGFIKDLEKKYSTIHNKYGGALSQLSLWRGALGVTPVKSKDDICADLLASDVASFDRLDCINQVSLEALCQVLESDVEDYKPGTCSDNNNNAITAIIVLCSIVGAGLLVGVSWFAYRRYVTYQHIRRAHEQLMEATLNEAIRALHQLDYPLHLIQGHEFSEAGKLMRHEVLRNAHKLTILDSLSDVDAFVAAGKHVVFFSHQWTSFTLPDPSCIQYDSMVLALKELAKRNGWDESLKDVFVWVDFSSIPQANPSTQNLAIRSLAAYASSATYFIIVAPDTPHVDLDDNCDF</sequence>
<feature type="non-terminal residue" evidence="2">
    <location>
        <position position="444"/>
    </location>
</feature>
<protein>
    <submittedName>
        <fullName evidence="2">Uncharacterized protein</fullName>
    </submittedName>
</protein>
<dbReference type="EMBL" id="AGNL01031254">
    <property type="protein sequence ID" value="EJK56498.1"/>
    <property type="molecule type" value="Genomic_DNA"/>
</dbReference>
<keyword evidence="3" id="KW-1185">Reference proteome</keyword>